<dbReference type="PANTHER" id="PTHR12884">
    <property type="entry name" value="60S RIBOSOMAL PROTEIN L29"/>
    <property type="match status" value="1"/>
</dbReference>
<feature type="region of interest" description="Disordered" evidence="5">
    <location>
        <begin position="108"/>
        <end position="136"/>
    </location>
</feature>
<dbReference type="InterPro" id="IPR040681">
    <property type="entry name" value="HOATZ-like"/>
</dbReference>
<accession>A0A401P1E0</accession>
<feature type="compositionally biased region" description="Basic residues" evidence="5">
    <location>
        <begin position="118"/>
        <end position="129"/>
    </location>
</feature>
<dbReference type="Gene3D" id="6.10.140.1730">
    <property type="match status" value="1"/>
</dbReference>
<dbReference type="OrthoDB" id="996720at2759"/>
<reference evidence="6 7" key="1">
    <citation type="journal article" date="2018" name="Nat. Ecol. Evol.">
        <title>Shark genomes provide insights into elasmobranch evolution and the origin of vertebrates.</title>
        <authorList>
            <person name="Hara Y"/>
            <person name="Yamaguchi K"/>
            <person name="Onimaru K"/>
            <person name="Kadota M"/>
            <person name="Koyanagi M"/>
            <person name="Keeley SD"/>
            <person name="Tatsumi K"/>
            <person name="Tanaka K"/>
            <person name="Motone F"/>
            <person name="Kageyama Y"/>
            <person name="Nozu R"/>
            <person name="Adachi N"/>
            <person name="Nishimura O"/>
            <person name="Nakagawa R"/>
            <person name="Tanegashima C"/>
            <person name="Kiyatake I"/>
            <person name="Matsumoto R"/>
            <person name="Murakumo K"/>
            <person name="Nishida K"/>
            <person name="Terakita A"/>
            <person name="Kuratani S"/>
            <person name="Sato K"/>
            <person name="Hyodo S Kuraku.S."/>
        </authorList>
    </citation>
    <scope>NUCLEOTIDE SEQUENCE [LARGE SCALE GENOMIC DNA]</scope>
</reference>
<evidence type="ECO:0000313" key="6">
    <source>
        <dbReference type="EMBL" id="GCB66955.1"/>
    </source>
</evidence>
<sequence>MENSTSIIWQRIVWYWTTAGVRQFKVEAKKREEILELIQKQREARIRKELLALPYKPKTMMQSVPKPACPESNSEAEETYQALKQNRNNAFRLGGGGGDQVRVMAKSKNHTNHNQSSKWHRTGIKKPKSYRFEPLKGVDPKFLRNMRFAKKHNKKGAAKAYSKQIK</sequence>
<comment type="similarity">
    <text evidence="1 4">Belongs to the eukaryotic ribosomal protein eL29 family.</text>
</comment>
<dbReference type="AlphaFoldDB" id="A0A401P1E0"/>
<dbReference type="GO" id="GO:0022625">
    <property type="term" value="C:cytosolic large ribosomal subunit"/>
    <property type="evidence" value="ECO:0007669"/>
    <property type="project" value="TreeGrafter"/>
</dbReference>
<dbReference type="Pfam" id="PF17664">
    <property type="entry name" value="HOATZ-like"/>
    <property type="match status" value="1"/>
</dbReference>
<keyword evidence="3 4" id="KW-0687">Ribonucleoprotein</keyword>
<dbReference type="EMBL" id="BFAA01008358">
    <property type="protein sequence ID" value="GCB66955.1"/>
    <property type="molecule type" value="Genomic_DNA"/>
</dbReference>
<name>A0A401P1E0_SCYTO</name>
<dbReference type="GO" id="GO:0060271">
    <property type="term" value="P:cilium assembly"/>
    <property type="evidence" value="ECO:0007669"/>
    <property type="project" value="InterPro"/>
</dbReference>
<evidence type="ECO:0000256" key="1">
    <source>
        <dbReference type="ARBA" id="ARBA00010247"/>
    </source>
</evidence>
<gene>
    <name evidence="6" type="ORF">scyTo_0015061</name>
</gene>
<keyword evidence="7" id="KW-1185">Reference proteome</keyword>
<dbReference type="Pfam" id="PF01779">
    <property type="entry name" value="Ribosomal_L29e"/>
    <property type="match status" value="1"/>
</dbReference>
<dbReference type="Proteomes" id="UP000288216">
    <property type="component" value="Unassembled WGS sequence"/>
</dbReference>
<dbReference type="STRING" id="75743.A0A401P1E0"/>
<evidence type="ECO:0000313" key="7">
    <source>
        <dbReference type="Proteomes" id="UP000288216"/>
    </source>
</evidence>
<evidence type="ECO:0000256" key="2">
    <source>
        <dbReference type="ARBA" id="ARBA00022980"/>
    </source>
</evidence>
<dbReference type="GO" id="GO:0002181">
    <property type="term" value="P:cytoplasmic translation"/>
    <property type="evidence" value="ECO:0007669"/>
    <property type="project" value="TreeGrafter"/>
</dbReference>
<comment type="caution">
    <text evidence="6">The sequence shown here is derived from an EMBL/GenBank/DDBJ whole genome shotgun (WGS) entry which is preliminary data.</text>
</comment>
<dbReference type="PANTHER" id="PTHR12884:SF0">
    <property type="entry name" value="60S RIBOSOMAL PROTEIN L29"/>
    <property type="match status" value="1"/>
</dbReference>
<protein>
    <recommendedName>
        <fullName evidence="4">60S ribosomal protein L29</fullName>
    </recommendedName>
</protein>
<proteinExistence type="inferred from homology"/>
<evidence type="ECO:0000256" key="3">
    <source>
        <dbReference type="ARBA" id="ARBA00023274"/>
    </source>
</evidence>
<dbReference type="InterPro" id="IPR002673">
    <property type="entry name" value="Ribosomal_eL29"/>
</dbReference>
<dbReference type="GO" id="GO:0003735">
    <property type="term" value="F:structural constituent of ribosome"/>
    <property type="evidence" value="ECO:0007669"/>
    <property type="project" value="UniProtKB-UniRule"/>
</dbReference>
<keyword evidence="2 4" id="KW-0689">Ribosomal protein</keyword>
<organism evidence="6 7">
    <name type="scientific">Scyliorhinus torazame</name>
    <name type="common">Cloudy catshark</name>
    <name type="synonym">Catulus torazame</name>
    <dbReference type="NCBI Taxonomy" id="75743"/>
    <lineage>
        <taxon>Eukaryota</taxon>
        <taxon>Metazoa</taxon>
        <taxon>Chordata</taxon>
        <taxon>Craniata</taxon>
        <taxon>Vertebrata</taxon>
        <taxon>Chondrichthyes</taxon>
        <taxon>Elasmobranchii</taxon>
        <taxon>Galeomorphii</taxon>
        <taxon>Galeoidea</taxon>
        <taxon>Carcharhiniformes</taxon>
        <taxon>Scyliorhinidae</taxon>
        <taxon>Scyliorhinus</taxon>
    </lineage>
</organism>
<evidence type="ECO:0000256" key="4">
    <source>
        <dbReference type="RuleBase" id="RU364026"/>
    </source>
</evidence>
<evidence type="ECO:0000256" key="5">
    <source>
        <dbReference type="SAM" id="MobiDB-lite"/>
    </source>
</evidence>